<comment type="caution">
    <text evidence="1">The sequence shown here is derived from an EMBL/GenBank/DDBJ whole genome shotgun (WGS) entry which is preliminary data.</text>
</comment>
<accession>A0A917BL58</accession>
<dbReference type="RefSeq" id="WP_188428854.1">
    <property type="nucleotide sequence ID" value="NZ_BAABKH010000005.1"/>
</dbReference>
<dbReference type="EMBL" id="BMEM01000001">
    <property type="protein sequence ID" value="GGF46535.1"/>
    <property type="molecule type" value="Genomic_DNA"/>
</dbReference>
<gene>
    <name evidence="1" type="ORF">GCM10011366_12810</name>
</gene>
<keyword evidence="2" id="KW-1185">Reference proteome</keyword>
<evidence type="ECO:0000313" key="2">
    <source>
        <dbReference type="Proteomes" id="UP000605670"/>
    </source>
</evidence>
<reference evidence="1" key="2">
    <citation type="submission" date="2020-09" db="EMBL/GenBank/DDBJ databases">
        <authorList>
            <person name="Sun Q."/>
            <person name="Zhou Y."/>
        </authorList>
    </citation>
    <scope>NUCLEOTIDE SEQUENCE</scope>
    <source>
        <strain evidence="1">CGMCC 1.12160</strain>
    </source>
</reference>
<dbReference type="Proteomes" id="UP000605670">
    <property type="component" value="Unassembled WGS sequence"/>
</dbReference>
<dbReference type="AlphaFoldDB" id="A0A917BL58"/>
<sequence>MPEAQTLATAAPALPDHDGWRSLLAALERAEAAVAAHPTPTPTGGER</sequence>
<protein>
    <submittedName>
        <fullName evidence="1">Uncharacterized protein</fullName>
    </submittedName>
</protein>
<proteinExistence type="predicted"/>
<evidence type="ECO:0000313" key="1">
    <source>
        <dbReference type="EMBL" id="GGF46535.1"/>
    </source>
</evidence>
<name>A0A917BL58_9MICO</name>
<organism evidence="1 2">
    <name type="scientific">Ornithinimicrobium tianjinense</name>
    <dbReference type="NCBI Taxonomy" id="1195761"/>
    <lineage>
        <taxon>Bacteria</taxon>
        <taxon>Bacillati</taxon>
        <taxon>Actinomycetota</taxon>
        <taxon>Actinomycetes</taxon>
        <taxon>Micrococcales</taxon>
        <taxon>Ornithinimicrobiaceae</taxon>
        <taxon>Ornithinimicrobium</taxon>
    </lineage>
</organism>
<reference evidence="1" key="1">
    <citation type="journal article" date="2014" name="Int. J. Syst. Evol. Microbiol.">
        <title>Complete genome sequence of Corynebacterium casei LMG S-19264T (=DSM 44701T), isolated from a smear-ripened cheese.</title>
        <authorList>
            <consortium name="US DOE Joint Genome Institute (JGI-PGF)"/>
            <person name="Walter F."/>
            <person name="Albersmeier A."/>
            <person name="Kalinowski J."/>
            <person name="Ruckert C."/>
        </authorList>
    </citation>
    <scope>NUCLEOTIDE SEQUENCE</scope>
    <source>
        <strain evidence="1">CGMCC 1.12160</strain>
    </source>
</reference>